<accession>A0A2A5KMM9</accession>
<name>A0A2A5KMM9_9HYPH</name>
<keyword evidence="3" id="KW-1185">Reference proteome</keyword>
<protein>
    <submittedName>
        <fullName evidence="2">Uncharacterized protein</fullName>
    </submittedName>
</protein>
<evidence type="ECO:0000256" key="1">
    <source>
        <dbReference type="SAM" id="MobiDB-lite"/>
    </source>
</evidence>
<gene>
    <name evidence="2" type="ORF">CPT34_25645</name>
</gene>
<dbReference type="Proteomes" id="UP000218807">
    <property type="component" value="Unassembled WGS sequence"/>
</dbReference>
<reference evidence="2 3" key="1">
    <citation type="submission" date="2017-09" db="EMBL/GenBank/DDBJ databases">
        <title>Comparative genomics of rhizobia isolated from Phaseolus vulgaris in China.</title>
        <authorList>
            <person name="Tong W."/>
        </authorList>
    </citation>
    <scope>NUCLEOTIDE SEQUENCE [LARGE SCALE GENOMIC DNA]</scope>
    <source>
        <strain evidence="2 3">L101</strain>
    </source>
</reference>
<sequence length="67" mass="6877">MSLYADGAFGENATTLSVIPGPEPGIHATAADGCGVDARLKAEQDGGWGGQEKPIHSADARVRDAIR</sequence>
<organism evidence="2 3">
    <name type="scientific">Rhizobium sophoriradicis</name>
    <dbReference type="NCBI Taxonomy" id="1535245"/>
    <lineage>
        <taxon>Bacteria</taxon>
        <taxon>Pseudomonadati</taxon>
        <taxon>Pseudomonadota</taxon>
        <taxon>Alphaproteobacteria</taxon>
        <taxon>Hyphomicrobiales</taxon>
        <taxon>Rhizobiaceae</taxon>
        <taxon>Rhizobium/Agrobacterium group</taxon>
        <taxon>Rhizobium</taxon>
    </lineage>
</organism>
<evidence type="ECO:0000313" key="3">
    <source>
        <dbReference type="Proteomes" id="UP000218807"/>
    </source>
</evidence>
<proteinExistence type="predicted"/>
<feature type="compositionally biased region" description="Basic and acidic residues" evidence="1">
    <location>
        <begin position="53"/>
        <end position="67"/>
    </location>
</feature>
<dbReference type="EMBL" id="NXDM01000029">
    <property type="protein sequence ID" value="PCK78265.1"/>
    <property type="molecule type" value="Genomic_DNA"/>
</dbReference>
<dbReference type="AlphaFoldDB" id="A0A2A5KMM9"/>
<evidence type="ECO:0000313" key="2">
    <source>
        <dbReference type="EMBL" id="PCK78265.1"/>
    </source>
</evidence>
<feature type="region of interest" description="Disordered" evidence="1">
    <location>
        <begin position="43"/>
        <end position="67"/>
    </location>
</feature>
<comment type="caution">
    <text evidence="2">The sequence shown here is derived from an EMBL/GenBank/DDBJ whole genome shotgun (WGS) entry which is preliminary data.</text>
</comment>